<protein>
    <recommendedName>
        <fullName evidence="4">Translin-associated factor X-interacting protein 1 N-terminal domain-containing protein</fullName>
    </recommendedName>
</protein>
<evidence type="ECO:0000259" key="4">
    <source>
        <dbReference type="Pfam" id="PF15739"/>
    </source>
</evidence>
<evidence type="ECO:0000313" key="6">
    <source>
        <dbReference type="Proteomes" id="UP000037923"/>
    </source>
</evidence>
<feature type="region of interest" description="Disordered" evidence="3">
    <location>
        <begin position="401"/>
        <end position="426"/>
    </location>
</feature>
<feature type="region of interest" description="Disordered" evidence="3">
    <location>
        <begin position="333"/>
        <end position="355"/>
    </location>
</feature>
<evidence type="ECO:0000256" key="3">
    <source>
        <dbReference type="SAM" id="MobiDB-lite"/>
    </source>
</evidence>
<feature type="region of interest" description="Disordered" evidence="3">
    <location>
        <begin position="41"/>
        <end position="66"/>
    </location>
</feature>
<accession>A0A0N1J467</accession>
<sequence>MLNGRAEPTAFIRNGAAGRAGAPVMARRGLQKPFRNVPSVGRGAYHLPPLSSPAPPAPSAASPRRASNLDTTKDLQLTVTSSSAAVAVAAPNHDTLASSSALAGSVQMWPAVTSTRQRRRQKALESKSPLSLQLEGFIRREHQQYIREHPSCSRTDTLFIFREALATFVNHFAEYRGVLYLIRDEYDAALNEMTEKAKQMQVEYLESQSDRGLHAMELMQLKESTNATISNQQAQLGVLQGLVHALRDQLTAAEHANSMLTVEMEQKKKTYVEAQQQAKLLSRAMIAETARTAAERERAQKLQKESNLQMSRIMVLQGNVTELEECLRQQVSLHSEAQDPRSRSGKFTGSALRRSAAPHGSAAACSASGDVAEADAPSEYVSHLLSRIDALEMKVQLMTQQDGAAESKETKAKALQPSKTEEESAVSTSIGIRAAAAKSPAGATASVDALFPVVRQ</sequence>
<dbReference type="RefSeq" id="XP_015651947.1">
    <property type="nucleotide sequence ID" value="XM_015809465.1"/>
</dbReference>
<organism evidence="5 6">
    <name type="scientific">Leptomonas pyrrhocoris</name>
    <name type="common">Firebug parasite</name>
    <dbReference type="NCBI Taxonomy" id="157538"/>
    <lineage>
        <taxon>Eukaryota</taxon>
        <taxon>Discoba</taxon>
        <taxon>Euglenozoa</taxon>
        <taxon>Kinetoplastea</taxon>
        <taxon>Metakinetoplastina</taxon>
        <taxon>Trypanosomatida</taxon>
        <taxon>Trypanosomatidae</taxon>
        <taxon>Leishmaniinae</taxon>
        <taxon>Leptomonas</taxon>
    </lineage>
</organism>
<feature type="coiled-coil region" evidence="2">
    <location>
        <begin position="257"/>
        <end position="284"/>
    </location>
</feature>
<dbReference type="OrthoDB" id="261426at2759"/>
<gene>
    <name evidence="5" type="ORF">ABB37_09824</name>
</gene>
<reference evidence="5 6" key="1">
    <citation type="submission" date="2015-07" db="EMBL/GenBank/DDBJ databases">
        <title>High-quality genome of monoxenous trypanosomatid Leptomonas pyrrhocoris.</title>
        <authorList>
            <person name="Flegontov P."/>
            <person name="Butenko A."/>
            <person name="Firsov S."/>
            <person name="Vlcek C."/>
            <person name="Logacheva M.D."/>
            <person name="Field M."/>
            <person name="Filatov D."/>
            <person name="Flegontova O."/>
            <person name="Gerasimov E."/>
            <person name="Jackson A.P."/>
            <person name="Kelly S."/>
            <person name="Opperdoes F."/>
            <person name="O'Reilly A."/>
            <person name="Votypka J."/>
            <person name="Yurchenko V."/>
            <person name="Lukes J."/>
        </authorList>
    </citation>
    <scope>NUCLEOTIDE SEQUENCE [LARGE SCALE GENOMIC DNA]</scope>
    <source>
        <strain evidence="5">H10</strain>
    </source>
</reference>
<dbReference type="InterPro" id="IPR032755">
    <property type="entry name" value="TSNAXIP1_N"/>
</dbReference>
<feature type="domain" description="Translin-associated factor X-interacting protein 1 N-terminal" evidence="4">
    <location>
        <begin position="135"/>
        <end position="239"/>
    </location>
</feature>
<evidence type="ECO:0000313" key="5">
    <source>
        <dbReference type="EMBL" id="KPA73508.1"/>
    </source>
</evidence>
<feature type="coiled-coil region" evidence="2">
    <location>
        <begin position="183"/>
        <end position="210"/>
    </location>
</feature>
<dbReference type="Pfam" id="PF15739">
    <property type="entry name" value="TSNAXIP1_N"/>
    <property type="match status" value="1"/>
</dbReference>
<dbReference type="AlphaFoldDB" id="A0A0N1J467"/>
<evidence type="ECO:0000256" key="1">
    <source>
        <dbReference type="ARBA" id="ARBA00023054"/>
    </source>
</evidence>
<name>A0A0N1J467_LEPPY</name>
<dbReference type="EMBL" id="LGTL01000035">
    <property type="protein sequence ID" value="KPA73508.1"/>
    <property type="molecule type" value="Genomic_DNA"/>
</dbReference>
<keyword evidence="1 2" id="KW-0175">Coiled coil</keyword>
<dbReference type="VEuPathDB" id="TriTrypDB:LpyrH10_35_0390"/>
<comment type="caution">
    <text evidence="5">The sequence shown here is derived from an EMBL/GenBank/DDBJ whole genome shotgun (WGS) entry which is preliminary data.</text>
</comment>
<proteinExistence type="predicted"/>
<dbReference type="Proteomes" id="UP000037923">
    <property type="component" value="Unassembled WGS sequence"/>
</dbReference>
<dbReference type="GeneID" id="26910107"/>
<evidence type="ECO:0000256" key="2">
    <source>
        <dbReference type="SAM" id="Coils"/>
    </source>
</evidence>
<keyword evidence="6" id="KW-1185">Reference proteome</keyword>